<protein>
    <submittedName>
        <fullName evidence="1">Uncharacterized protein</fullName>
    </submittedName>
</protein>
<dbReference type="EMBL" id="BAAAZI010000015">
    <property type="protein sequence ID" value="GAA4147503.1"/>
    <property type="molecule type" value="Genomic_DNA"/>
</dbReference>
<reference evidence="2" key="1">
    <citation type="journal article" date="2019" name="Int. J. Syst. Evol. Microbiol.">
        <title>The Global Catalogue of Microorganisms (GCM) 10K type strain sequencing project: providing services to taxonomists for standard genome sequencing and annotation.</title>
        <authorList>
            <consortium name="The Broad Institute Genomics Platform"/>
            <consortium name="The Broad Institute Genome Sequencing Center for Infectious Disease"/>
            <person name="Wu L."/>
            <person name="Ma J."/>
        </authorList>
    </citation>
    <scope>NUCLEOTIDE SEQUENCE [LARGE SCALE GENOMIC DNA]</scope>
    <source>
        <strain evidence="2">JCM 16704</strain>
    </source>
</reference>
<organism evidence="1 2">
    <name type="scientific">Sphingobacterium kyonggiense</name>
    <dbReference type="NCBI Taxonomy" id="714075"/>
    <lineage>
        <taxon>Bacteria</taxon>
        <taxon>Pseudomonadati</taxon>
        <taxon>Bacteroidota</taxon>
        <taxon>Sphingobacteriia</taxon>
        <taxon>Sphingobacteriales</taxon>
        <taxon>Sphingobacteriaceae</taxon>
        <taxon>Sphingobacterium</taxon>
    </lineage>
</organism>
<accession>A0ABP7Z509</accession>
<name>A0ABP7Z509_9SPHI</name>
<dbReference type="Proteomes" id="UP001500101">
    <property type="component" value="Unassembled WGS sequence"/>
</dbReference>
<comment type="caution">
    <text evidence="1">The sequence shown here is derived from an EMBL/GenBank/DDBJ whole genome shotgun (WGS) entry which is preliminary data.</text>
</comment>
<gene>
    <name evidence="1" type="ORF">GCM10022216_33470</name>
</gene>
<evidence type="ECO:0000313" key="1">
    <source>
        <dbReference type="EMBL" id="GAA4147503.1"/>
    </source>
</evidence>
<proteinExistence type="predicted"/>
<keyword evidence="2" id="KW-1185">Reference proteome</keyword>
<sequence length="127" mass="14597">MTMETYKATLKHDTGKVTLTVVSLSGKQRAIQQITAVEGCPECAIVDIVKIDNDTKQQNMKAKTIDEAKSMAKEKSLETQYRDEAIYIIYCNRTEYFYVDTDSLIRLWERLIGYYENGKYTDAETNS</sequence>
<evidence type="ECO:0000313" key="2">
    <source>
        <dbReference type="Proteomes" id="UP001500101"/>
    </source>
</evidence>